<dbReference type="EMBL" id="JAIWYP010000013">
    <property type="protein sequence ID" value="KAH3716774.1"/>
    <property type="molecule type" value="Genomic_DNA"/>
</dbReference>
<keyword evidence="1" id="KW-1133">Transmembrane helix</keyword>
<reference evidence="2" key="2">
    <citation type="submission" date="2020-11" db="EMBL/GenBank/DDBJ databases">
        <authorList>
            <person name="McCartney M.A."/>
            <person name="Auch B."/>
            <person name="Kono T."/>
            <person name="Mallez S."/>
            <person name="Becker A."/>
            <person name="Gohl D.M."/>
            <person name="Silverstein K.A.T."/>
            <person name="Koren S."/>
            <person name="Bechman K.B."/>
            <person name="Herman A."/>
            <person name="Abrahante J.E."/>
            <person name="Garbe J."/>
        </authorList>
    </citation>
    <scope>NUCLEOTIDE SEQUENCE</scope>
    <source>
        <strain evidence="2">Duluth1</strain>
        <tissue evidence="2">Whole animal</tissue>
    </source>
</reference>
<protein>
    <submittedName>
        <fullName evidence="2">Uncharacterized protein</fullName>
    </submittedName>
</protein>
<accession>A0A9D4C4A7</accession>
<comment type="caution">
    <text evidence="2">The sequence shown here is derived from an EMBL/GenBank/DDBJ whole genome shotgun (WGS) entry which is preliminary data.</text>
</comment>
<dbReference type="Proteomes" id="UP000828390">
    <property type="component" value="Unassembled WGS sequence"/>
</dbReference>
<keyword evidence="1" id="KW-0472">Membrane</keyword>
<evidence type="ECO:0000256" key="1">
    <source>
        <dbReference type="SAM" id="Phobius"/>
    </source>
</evidence>
<keyword evidence="3" id="KW-1185">Reference proteome</keyword>
<reference evidence="2" key="1">
    <citation type="journal article" date="2019" name="bioRxiv">
        <title>The Genome of the Zebra Mussel, Dreissena polymorpha: A Resource for Invasive Species Research.</title>
        <authorList>
            <person name="McCartney M.A."/>
            <person name="Auch B."/>
            <person name="Kono T."/>
            <person name="Mallez S."/>
            <person name="Zhang Y."/>
            <person name="Obille A."/>
            <person name="Becker A."/>
            <person name="Abrahante J.E."/>
            <person name="Garbe J."/>
            <person name="Badalamenti J.P."/>
            <person name="Herman A."/>
            <person name="Mangelson H."/>
            <person name="Liachko I."/>
            <person name="Sullivan S."/>
            <person name="Sone E.D."/>
            <person name="Koren S."/>
            <person name="Silverstein K.A.T."/>
            <person name="Beckman K.B."/>
            <person name="Gohl D.M."/>
        </authorList>
    </citation>
    <scope>NUCLEOTIDE SEQUENCE</scope>
    <source>
        <strain evidence="2">Duluth1</strain>
        <tissue evidence="2">Whole animal</tissue>
    </source>
</reference>
<proteinExistence type="predicted"/>
<keyword evidence="1" id="KW-0812">Transmembrane</keyword>
<evidence type="ECO:0000313" key="3">
    <source>
        <dbReference type="Proteomes" id="UP000828390"/>
    </source>
</evidence>
<sequence>MELMAYNRYICCFPFLSTLCSEAGLISSGGKPGQDSMKDQLLPMHQTLSLYTQAGKSNGKAKPIHLGTSSVAGVARRMTMWTSLRFTKPNQKSSRPVTLEGKLKGNLHCLMCFPLLVVEQGDVTFPYSNNNNNNYNYFYYYYYYFYYYFFYYYYFFFFFYYNYYYFYYYYYNYFYYNNNNYNNNNYYYFCYYYYYYYYHY</sequence>
<dbReference type="AlphaFoldDB" id="A0A9D4C4A7"/>
<name>A0A9D4C4A7_DREPO</name>
<feature type="transmembrane region" description="Helical" evidence="1">
    <location>
        <begin position="141"/>
        <end position="161"/>
    </location>
</feature>
<gene>
    <name evidence="2" type="ORF">DPMN_059503</name>
</gene>
<organism evidence="2 3">
    <name type="scientific">Dreissena polymorpha</name>
    <name type="common">Zebra mussel</name>
    <name type="synonym">Mytilus polymorpha</name>
    <dbReference type="NCBI Taxonomy" id="45954"/>
    <lineage>
        <taxon>Eukaryota</taxon>
        <taxon>Metazoa</taxon>
        <taxon>Spiralia</taxon>
        <taxon>Lophotrochozoa</taxon>
        <taxon>Mollusca</taxon>
        <taxon>Bivalvia</taxon>
        <taxon>Autobranchia</taxon>
        <taxon>Heteroconchia</taxon>
        <taxon>Euheterodonta</taxon>
        <taxon>Imparidentia</taxon>
        <taxon>Neoheterodontei</taxon>
        <taxon>Myida</taxon>
        <taxon>Dreissenoidea</taxon>
        <taxon>Dreissenidae</taxon>
        <taxon>Dreissena</taxon>
    </lineage>
</organism>
<evidence type="ECO:0000313" key="2">
    <source>
        <dbReference type="EMBL" id="KAH3716774.1"/>
    </source>
</evidence>